<feature type="non-terminal residue" evidence="1">
    <location>
        <position position="203"/>
    </location>
</feature>
<sequence length="203" mass="23275">MLRLKPGNLSRRAQILIPELLNLVLVYLDRSDYAKLVSISQHWFHCVVPLLWQNVTGLTRLFSLVPNTKVTIKRKTGTDATERIVFINIPRRANFGRFELYAKFVKALDVCDIYKFRGEKEVSAYCGSRNHPLLPNLASLTCRYKCSPKPLVMLNWIDWFLGNSLLKLSAVRDVPSFWGPTANTKDGFVYTLLELLAPKCPYL</sequence>
<dbReference type="EMBL" id="CAJMWZ010002507">
    <property type="protein sequence ID" value="CAE6456934.1"/>
    <property type="molecule type" value="Genomic_DNA"/>
</dbReference>
<organism evidence="1 2">
    <name type="scientific">Rhizoctonia solani</name>
    <dbReference type="NCBI Taxonomy" id="456999"/>
    <lineage>
        <taxon>Eukaryota</taxon>
        <taxon>Fungi</taxon>
        <taxon>Dikarya</taxon>
        <taxon>Basidiomycota</taxon>
        <taxon>Agaricomycotina</taxon>
        <taxon>Agaricomycetes</taxon>
        <taxon>Cantharellales</taxon>
        <taxon>Ceratobasidiaceae</taxon>
        <taxon>Rhizoctonia</taxon>
    </lineage>
</organism>
<dbReference type="Proteomes" id="UP000663850">
    <property type="component" value="Unassembled WGS sequence"/>
</dbReference>
<evidence type="ECO:0000313" key="1">
    <source>
        <dbReference type="EMBL" id="CAE6456934.1"/>
    </source>
</evidence>
<protein>
    <recommendedName>
        <fullName evidence="3">F-box domain-containing protein</fullName>
    </recommendedName>
</protein>
<accession>A0A8H3BG71</accession>
<name>A0A8H3BG71_9AGAM</name>
<proteinExistence type="predicted"/>
<gene>
    <name evidence="1" type="ORF">RDB_LOCUS46808</name>
</gene>
<reference evidence="1" key="1">
    <citation type="submission" date="2021-01" db="EMBL/GenBank/DDBJ databases">
        <authorList>
            <person name="Kaushik A."/>
        </authorList>
    </citation>
    <scope>NUCLEOTIDE SEQUENCE</scope>
    <source>
        <strain evidence="1">Type strain: AG8-Rh-89/</strain>
    </source>
</reference>
<evidence type="ECO:0008006" key="3">
    <source>
        <dbReference type="Google" id="ProtNLM"/>
    </source>
</evidence>
<dbReference type="AlphaFoldDB" id="A0A8H3BG71"/>
<comment type="caution">
    <text evidence="1">The sequence shown here is derived from an EMBL/GenBank/DDBJ whole genome shotgun (WGS) entry which is preliminary data.</text>
</comment>
<evidence type="ECO:0000313" key="2">
    <source>
        <dbReference type="Proteomes" id="UP000663850"/>
    </source>
</evidence>